<keyword evidence="2 5" id="KW-0378">Hydrolase</keyword>
<dbReference type="InterPro" id="IPR002641">
    <property type="entry name" value="PNPLA_dom"/>
</dbReference>
<dbReference type="OrthoDB" id="10021675at2759"/>
<feature type="active site" description="Nucleophile" evidence="5">
    <location>
        <position position="50"/>
    </location>
</feature>
<keyword evidence="6" id="KW-0472">Membrane</keyword>
<keyword evidence="9" id="KW-1185">Reference proteome</keyword>
<feature type="short sequence motif" description="GXGXXG" evidence="5">
    <location>
        <begin position="16"/>
        <end position="21"/>
    </location>
</feature>
<dbReference type="Pfam" id="PF01734">
    <property type="entry name" value="Patatin"/>
    <property type="match status" value="1"/>
</dbReference>
<evidence type="ECO:0000313" key="9">
    <source>
        <dbReference type="Proteomes" id="UP000030665"/>
    </source>
</evidence>
<keyword evidence="6" id="KW-0812">Transmembrane</keyword>
<dbReference type="GO" id="GO:0005739">
    <property type="term" value="C:mitochondrion"/>
    <property type="evidence" value="ECO:0007669"/>
    <property type="project" value="TreeGrafter"/>
</dbReference>
<feature type="transmembrane region" description="Helical" evidence="6">
    <location>
        <begin position="43"/>
        <end position="60"/>
    </location>
</feature>
<feature type="domain" description="PNPLA" evidence="7">
    <location>
        <begin position="12"/>
        <end position="191"/>
    </location>
</feature>
<feature type="short sequence motif" description="DGA/G" evidence="5">
    <location>
        <begin position="178"/>
        <end position="180"/>
    </location>
</feature>
<proteinExistence type="predicted"/>
<dbReference type="GO" id="GO:0052816">
    <property type="term" value="F:long-chain fatty acyl-CoA hydrolase activity"/>
    <property type="evidence" value="ECO:0007669"/>
    <property type="project" value="TreeGrafter"/>
</dbReference>
<evidence type="ECO:0000256" key="4">
    <source>
        <dbReference type="ARBA" id="ARBA00023098"/>
    </source>
</evidence>
<evidence type="ECO:0000256" key="5">
    <source>
        <dbReference type="PROSITE-ProRule" id="PRU01161"/>
    </source>
</evidence>
<keyword evidence="1" id="KW-0677">Repeat</keyword>
<reference evidence="8" key="1">
    <citation type="submission" date="2014-01" db="EMBL/GenBank/DDBJ databases">
        <authorList>
            <person name="Aslett M."/>
        </authorList>
    </citation>
    <scope>NUCLEOTIDE SEQUENCE</scope>
</reference>
<dbReference type="Proteomes" id="UP000030665">
    <property type="component" value="Unassembled WGS sequence"/>
</dbReference>
<evidence type="ECO:0000256" key="6">
    <source>
        <dbReference type="SAM" id="Phobius"/>
    </source>
</evidence>
<dbReference type="EMBL" id="HG806919">
    <property type="protein sequence ID" value="CDW60152.1"/>
    <property type="molecule type" value="Genomic_DNA"/>
</dbReference>
<evidence type="ECO:0000259" key="7">
    <source>
        <dbReference type="PROSITE" id="PS51635"/>
    </source>
</evidence>
<name>A0A077ZIF3_TRITR</name>
<evidence type="ECO:0000256" key="1">
    <source>
        <dbReference type="ARBA" id="ARBA00022737"/>
    </source>
</evidence>
<dbReference type="PANTHER" id="PTHR24139">
    <property type="entry name" value="CALCIUM-INDEPENDENT PHOSPHOLIPASE A2"/>
    <property type="match status" value="1"/>
</dbReference>
<reference evidence="8" key="2">
    <citation type="submission" date="2014-03" db="EMBL/GenBank/DDBJ databases">
        <title>The whipworm genome and dual-species transcriptomics of an intimate host-pathogen interaction.</title>
        <authorList>
            <person name="Foth B.J."/>
            <person name="Tsai I.J."/>
            <person name="Reid A.J."/>
            <person name="Bancroft A.J."/>
            <person name="Nichol S."/>
            <person name="Tracey A."/>
            <person name="Holroyd N."/>
            <person name="Cotton J.A."/>
            <person name="Stanley E.J."/>
            <person name="Zarowiecki M."/>
            <person name="Liu J.Z."/>
            <person name="Huckvale T."/>
            <person name="Cooper P.J."/>
            <person name="Grencis R.K."/>
            <person name="Berriman M."/>
        </authorList>
    </citation>
    <scope>NUCLEOTIDE SEQUENCE [LARGE SCALE GENOMIC DNA]</scope>
</reference>
<dbReference type="InterPro" id="IPR016035">
    <property type="entry name" value="Acyl_Trfase/lysoPLipase"/>
</dbReference>
<dbReference type="InterPro" id="IPR047148">
    <property type="entry name" value="PLPL9"/>
</dbReference>
<protein>
    <submittedName>
        <fullName evidence="8">85 kDa calcium-independent phospholipase A2</fullName>
    </submittedName>
</protein>
<dbReference type="PANTHER" id="PTHR24139:SF34">
    <property type="entry name" value="85_88 KDA CALCIUM-INDEPENDENT PHOSPHOLIPASE A2"/>
    <property type="match status" value="1"/>
</dbReference>
<gene>
    <name evidence="8" type="ORF">TTRE_0000850901</name>
</gene>
<evidence type="ECO:0000256" key="3">
    <source>
        <dbReference type="ARBA" id="ARBA00023043"/>
    </source>
</evidence>
<keyword evidence="4 5" id="KW-0443">Lipid metabolism</keyword>
<organism evidence="8 9">
    <name type="scientific">Trichuris trichiura</name>
    <name type="common">Whipworm</name>
    <name type="synonym">Trichocephalus trichiurus</name>
    <dbReference type="NCBI Taxonomy" id="36087"/>
    <lineage>
        <taxon>Eukaryota</taxon>
        <taxon>Metazoa</taxon>
        <taxon>Ecdysozoa</taxon>
        <taxon>Nematoda</taxon>
        <taxon>Enoplea</taxon>
        <taxon>Dorylaimia</taxon>
        <taxon>Trichinellida</taxon>
        <taxon>Trichuridae</taxon>
        <taxon>Trichuris</taxon>
    </lineage>
</organism>
<keyword evidence="5" id="KW-0442">Lipid degradation</keyword>
<dbReference type="PROSITE" id="PS51635">
    <property type="entry name" value="PNPLA"/>
    <property type="match status" value="1"/>
</dbReference>
<dbReference type="SUPFAM" id="SSF52151">
    <property type="entry name" value="FabD/lysophospholipase-like"/>
    <property type="match status" value="1"/>
</dbReference>
<feature type="transmembrane region" description="Helical" evidence="6">
    <location>
        <begin position="12"/>
        <end position="31"/>
    </location>
</feature>
<keyword evidence="3" id="KW-0040">ANK repeat</keyword>
<dbReference type="STRING" id="36087.A0A077ZIF3"/>
<dbReference type="GO" id="GO:0016042">
    <property type="term" value="P:lipid catabolic process"/>
    <property type="evidence" value="ECO:0007669"/>
    <property type="project" value="UniProtKB-UniRule"/>
</dbReference>
<dbReference type="Gene3D" id="3.40.1090.10">
    <property type="entry name" value="Cytosolic phospholipase A2 catalytic domain"/>
    <property type="match status" value="1"/>
</dbReference>
<sequence length="341" mass="38266">MEKQDRQFNNLIAFDGGGMAGVVLVQTLLIIEKYCGPDWFRCFDWIAGTSFGAVLAILLCQGHSLRGIQKLVFRLKDEIFLFKDAEAAGNALKETLIRELGDGSMASISEPRLVITTCDATARPAKLKLFRNYRPPLSEEECELLGYEHPNELSLWRAAVCSTAVPGRFAPIDQKFIDGGLISNNPTQDLMTEFFLLITLNFQHSEQEENIGCVVSVGTGISPRQISCAPRFNAALTLTGIFVTTTDDYVLDRCRAWCDSQNAPFFRFSPKLSFPLPLDTTDELSLVDACWDTIEYFRRKPDDMELLARLLRHPASMTRFIAGNLHMQTTTVKTYSTCTYN</sequence>
<dbReference type="AlphaFoldDB" id="A0A077ZIF3"/>
<dbReference type="GO" id="GO:0047499">
    <property type="term" value="F:calcium-independent phospholipase A2 activity"/>
    <property type="evidence" value="ECO:0007669"/>
    <property type="project" value="InterPro"/>
</dbReference>
<feature type="short sequence motif" description="GXSXG" evidence="5">
    <location>
        <begin position="48"/>
        <end position="52"/>
    </location>
</feature>
<feature type="active site" description="Proton acceptor" evidence="5">
    <location>
        <position position="178"/>
    </location>
</feature>
<evidence type="ECO:0000256" key="2">
    <source>
        <dbReference type="ARBA" id="ARBA00022801"/>
    </source>
</evidence>
<keyword evidence="6" id="KW-1133">Transmembrane helix</keyword>
<evidence type="ECO:0000313" key="8">
    <source>
        <dbReference type="EMBL" id="CDW60152.1"/>
    </source>
</evidence>
<dbReference type="GO" id="GO:2000304">
    <property type="term" value="P:positive regulation of ceramide biosynthetic process"/>
    <property type="evidence" value="ECO:0007669"/>
    <property type="project" value="TreeGrafter"/>
</dbReference>
<accession>A0A077ZIF3</accession>